<reference evidence="1 2" key="1">
    <citation type="submission" date="2007-01" db="EMBL/GenBank/DDBJ databases">
        <authorList>
            <person name="Haygood M."/>
            <person name="Podell S."/>
            <person name="Anderson C."/>
            <person name="Hopkinson B."/>
            <person name="Roe K."/>
            <person name="Barbeau K."/>
            <person name="Gaasterland T."/>
            <person name="Ferriera S."/>
            <person name="Johnson J."/>
            <person name="Kravitz S."/>
            <person name="Beeson K."/>
            <person name="Sutton G."/>
            <person name="Rogers Y.-H."/>
            <person name="Friedman R."/>
            <person name="Frazier M."/>
            <person name="Venter J.C."/>
        </authorList>
    </citation>
    <scope>NUCLEOTIDE SEQUENCE [LARGE SCALE GENOMIC DNA]</scope>
    <source>
        <strain evidence="1 2">ATCC 23134</strain>
    </source>
</reference>
<dbReference type="AlphaFoldDB" id="A1ZWZ3"/>
<keyword evidence="2" id="KW-1185">Reference proteome</keyword>
<evidence type="ECO:0000313" key="2">
    <source>
        <dbReference type="Proteomes" id="UP000004095"/>
    </source>
</evidence>
<proteinExistence type="predicted"/>
<organism evidence="1 2">
    <name type="scientific">Microscilla marina ATCC 23134</name>
    <dbReference type="NCBI Taxonomy" id="313606"/>
    <lineage>
        <taxon>Bacteria</taxon>
        <taxon>Pseudomonadati</taxon>
        <taxon>Bacteroidota</taxon>
        <taxon>Cytophagia</taxon>
        <taxon>Cytophagales</taxon>
        <taxon>Microscillaceae</taxon>
        <taxon>Microscilla</taxon>
    </lineage>
</organism>
<gene>
    <name evidence="1" type="ORF">M23134_06061</name>
</gene>
<protein>
    <submittedName>
        <fullName evidence="1">Uncharacterized protein</fullName>
    </submittedName>
</protein>
<dbReference type="Proteomes" id="UP000004095">
    <property type="component" value="Unassembled WGS sequence"/>
</dbReference>
<sequence>MDSNGKAFLKSNMGFAIDLFLSSKRELCLVAHINLDNKHDNI</sequence>
<evidence type="ECO:0000313" key="1">
    <source>
        <dbReference type="EMBL" id="EAY25073.1"/>
    </source>
</evidence>
<comment type="caution">
    <text evidence="1">The sequence shown here is derived from an EMBL/GenBank/DDBJ whole genome shotgun (WGS) entry which is preliminary data.</text>
</comment>
<dbReference type="EMBL" id="AAWS01000055">
    <property type="protein sequence ID" value="EAY25073.1"/>
    <property type="molecule type" value="Genomic_DNA"/>
</dbReference>
<accession>A1ZWZ3</accession>
<name>A1ZWZ3_MICM2</name>